<evidence type="ECO:0000313" key="6">
    <source>
        <dbReference type="Proteomes" id="UP001501612"/>
    </source>
</evidence>
<dbReference type="Pfam" id="PF05193">
    <property type="entry name" value="Peptidase_M16_C"/>
    <property type="match status" value="1"/>
</dbReference>
<reference evidence="5 6" key="1">
    <citation type="journal article" date="2019" name="Int. J. Syst. Evol. Microbiol.">
        <title>The Global Catalogue of Microorganisms (GCM) 10K type strain sequencing project: providing services to taxonomists for standard genome sequencing and annotation.</title>
        <authorList>
            <consortium name="The Broad Institute Genomics Platform"/>
            <consortium name="The Broad Institute Genome Sequencing Center for Infectious Disease"/>
            <person name="Wu L."/>
            <person name="Ma J."/>
        </authorList>
    </citation>
    <scope>NUCLEOTIDE SEQUENCE [LARGE SCALE GENOMIC DNA]</scope>
    <source>
        <strain evidence="5 6">JCM 14046</strain>
    </source>
</reference>
<dbReference type="Pfam" id="PF00675">
    <property type="entry name" value="Peptidase_M16"/>
    <property type="match status" value="1"/>
</dbReference>
<dbReference type="RefSeq" id="WP_344005265.1">
    <property type="nucleotide sequence ID" value="NZ_BAAAMY010000002.1"/>
</dbReference>
<protein>
    <submittedName>
        <fullName evidence="5">Pitrilysin family protein</fullName>
    </submittedName>
</protein>
<comment type="similarity">
    <text evidence="1">Belongs to the peptidase M16 family.</text>
</comment>
<evidence type="ECO:0000313" key="5">
    <source>
        <dbReference type="EMBL" id="GAA1912682.1"/>
    </source>
</evidence>
<dbReference type="PANTHER" id="PTHR11851:SF49">
    <property type="entry name" value="MITOCHONDRIAL-PROCESSING PEPTIDASE SUBUNIT ALPHA"/>
    <property type="match status" value="1"/>
</dbReference>
<evidence type="ECO:0000256" key="2">
    <source>
        <dbReference type="SAM" id="MobiDB-lite"/>
    </source>
</evidence>
<evidence type="ECO:0000259" key="3">
    <source>
        <dbReference type="Pfam" id="PF00675"/>
    </source>
</evidence>
<feature type="region of interest" description="Disordered" evidence="2">
    <location>
        <begin position="1"/>
        <end position="29"/>
    </location>
</feature>
<dbReference type="Gene3D" id="3.30.830.10">
    <property type="entry name" value="Metalloenzyme, LuxS/M16 peptidase-like"/>
    <property type="match status" value="2"/>
</dbReference>
<dbReference type="Proteomes" id="UP001501612">
    <property type="component" value="Unassembled WGS sequence"/>
</dbReference>
<sequence>MTLPDPHEGPGATAGRQHDAAGRPSAFPHLVDVSLPPHVRRTTLASGLRIVTESMPDVRSASLGVWVGVGSRDESPALHGCSHFLEHVLFKGTSTRSAMDLSVALDEVGGEVNAFTDREHTCFHARVLDTDLPLAVDVLGDMVTDSLITAADVDAEREVILDEIAMHADDPDDVVAEAFAERAWAGHPLGQSVAGTAESIAALSRDDVADFHARHYRPSSIVVSAAGRLDHDDVVEQVQRAFGRRGFLDVAEEPRAPRRRERPLALEPGTVRLTRPFEQVSVLLGHAGLQRGDPRRFALGVLTTALGGGTSSRLFQEVRERRGLAYSVYAYSSAHREAGVLAVGASCLPERVDALVDVVRAELAAAARDGLEAVEVRRGQGQLRGATVLGLEDPGSRMYRLGRAELSGEPILGVDEVLAAIAAVTPEQVAELAAEVLTGPEVLALVGP</sequence>
<feature type="domain" description="Peptidase M16 C-terminal" evidence="4">
    <location>
        <begin position="203"/>
        <end position="383"/>
    </location>
</feature>
<evidence type="ECO:0000259" key="4">
    <source>
        <dbReference type="Pfam" id="PF05193"/>
    </source>
</evidence>
<keyword evidence="6" id="KW-1185">Reference proteome</keyword>
<dbReference type="PANTHER" id="PTHR11851">
    <property type="entry name" value="METALLOPROTEASE"/>
    <property type="match status" value="1"/>
</dbReference>
<organism evidence="5 6">
    <name type="scientific">Nocardioides lentus</name>
    <dbReference type="NCBI Taxonomy" id="338077"/>
    <lineage>
        <taxon>Bacteria</taxon>
        <taxon>Bacillati</taxon>
        <taxon>Actinomycetota</taxon>
        <taxon>Actinomycetes</taxon>
        <taxon>Propionibacteriales</taxon>
        <taxon>Nocardioidaceae</taxon>
        <taxon>Nocardioides</taxon>
    </lineage>
</organism>
<feature type="domain" description="Peptidase M16 N-terminal" evidence="3">
    <location>
        <begin position="49"/>
        <end position="196"/>
    </location>
</feature>
<accession>A0ABN2P5R2</accession>
<dbReference type="InterPro" id="IPR011765">
    <property type="entry name" value="Pept_M16_N"/>
</dbReference>
<name>A0ABN2P5R2_9ACTN</name>
<dbReference type="InterPro" id="IPR011249">
    <property type="entry name" value="Metalloenz_LuxS/M16"/>
</dbReference>
<comment type="caution">
    <text evidence="5">The sequence shown here is derived from an EMBL/GenBank/DDBJ whole genome shotgun (WGS) entry which is preliminary data.</text>
</comment>
<dbReference type="InterPro" id="IPR050361">
    <property type="entry name" value="MPP/UQCRC_Complex"/>
</dbReference>
<proteinExistence type="inferred from homology"/>
<dbReference type="EMBL" id="BAAAMY010000002">
    <property type="protein sequence ID" value="GAA1912682.1"/>
    <property type="molecule type" value="Genomic_DNA"/>
</dbReference>
<evidence type="ECO:0000256" key="1">
    <source>
        <dbReference type="ARBA" id="ARBA00007261"/>
    </source>
</evidence>
<gene>
    <name evidence="5" type="ORF">GCM10009737_12740</name>
</gene>
<dbReference type="SUPFAM" id="SSF63411">
    <property type="entry name" value="LuxS/MPP-like metallohydrolase"/>
    <property type="match status" value="2"/>
</dbReference>
<dbReference type="InterPro" id="IPR007863">
    <property type="entry name" value="Peptidase_M16_C"/>
</dbReference>